<keyword evidence="6" id="KW-0325">Glycoprotein</keyword>
<protein>
    <recommendedName>
        <fullName evidence="9">Copper acquisition factor BIM1-like domain-containing protein</fullName>
    </recommendedName>
</protein>
<feature type="chain" id="PRO_5040310607" description="Copper acquisition factor BIM1-like domain-containing protein" evidence="8">
    <location>
        <begin position="18"/>
        <end position="151"/>
    </location>
</feature>
<keyword evidence="11" id="KW-1185">Reference proteome</keyword>
<dbReference type="PANTHER" id="PTHR34992:SF1">
    <property type="entry name" value="COPPER ACQUISITION FACTOR BIM1-LIKE DOMAIN-CONTAINING PROTEIN"/>
    <property type="match status" value="1"/>
</dbReference>
<evidence type="ECO:0000313" key="11">
    <source>
        <dbReference type="Proteomes" id="UP001049176"/>
    </source>
</evidence>
<dbReference type="CDD" id="cd21176">
    <property type="entry name" value="LPMO_auxiliary-like"/>
    <property type="match status" value="1"/>
</dbReference>
<keyword evidence="3" id="KW-0336">GPI-anchor</keyword>
<dbReference type="AlphaFoldDB" id="A0A9P7V390"/>
<sequence length="151" mass="16634">MFFQIALQLSLLLLTTAHFQLQFPSPRGPFNEDQEPNFCDGYTTPASNRTQLSLTDSYISLVSEHPSWVVTVLLANTPNPTSFDNFTQVTAFTKNTGEGTFCMPFSLTQSNATALGLQDGQNVTLQVSDFLNPCGNLLTLVCQGSICCRRR</sequence>
<evidence type="ECO:0000256" key="3">
    <source>
        <dbReference type="ARBA" id="ARBA00022622"/>
    </source>
</evidence>
<evidence type="ECO:0000256" key="1">
    <source>
        <dbReference type="ARBA" id="ARBA00004609"/>
    </source>
</evidence>
<keyword evidence="5" id="KW-0472">Membrane</keyword>
<dbReference type="InterPro" id="IPR046936">
    <property type="entry name" value="BIM1-like"/>
</dbReference>
<dbReference type="KEGG" id="more:E1B28_001305"/>
<evidence type="ECO:0000256" key="5">
    <source>
        <dbReference type="ARBA" id="ARBA00023136"/>
    </source>
</evidence>
<name>A0A9P7V390_9AGAR</name>
<evidence type="ECO:0000256" key="4">
    <source>
        <dbReference type="ARBA" id="ARBA00022729"/>
    </source>
</evidence>
<dbReference type="InterPro" id="IPR046530">
    <property type="entry name" value="BIM1-like_dom"/>
</dbReference>
<dbReference type="EMBL" id="CM032181">
    <property type="protein sequence ID" value="KAG7099454.1"/>
    <property type="molecule type" value="Genomic_DNA"/>
</dbReference>
<keyword evidence="7" id="KW-0449">Lipoprotein</keyword>
<comment type="subcellular location">
    <subcellularLocation>
        <location evidence="1">Cell membrane</location>
        <topology evidence="1">Lipid-anchor</topology>
        <topology evidence="1">GPI-anchor</topology>
    </subcellularLocation>
</comment>
<keyword evidence="2" id="KW-1003">Cell membrane</keyword>
<dbReference type="OrthoDB" id="2146436at2759"/>
<proteinExistence type="predicted"/>
<dbReference type="Pfam" id="PF20238">
    <property type="entry name" value="BIM1-like_dom"/>
    <property type="match status" value="1"/>
</dbReference>
<dbReference type="Proteomes" id="UP001049176">
    <property type="component" value="Chromosome 1"/>
</dbReference>
<evidence type="ECO:0000256" key="8">
    <source>
        <dbReference type="SAM" id="SignalP"/>
    </source>
</evidence>
<organism evidence="10 11">
    <name type="scientific">Marasmius oreades</name>
    <name type="common">fairy-ring Marasmius</name>
    <dbReference type="NCBI Taxonomy" id="181124"/>
    <lineage>
        <taxon>Eukaryota</taxon>
        <taxon>Fungi</taxon>
        <taxon>Dikarya</taxon>
        <taxon>Basidiomycota</taxon>
        <taxon>Agaricomycotina</taxon>
        <taxon>Agaricomycetes</taxon>
        <taxon>Agaricomycetidae</taxon>
        <taxon>Agaricales</taxon>
        <taxon>Marasmiineae</taxon>
        <taxon>Marasmiaceae</taxon>
        <taxon>Marasmius</taxon>
    </lineage>
</organism>
<accession>A0A9P7V390</accession>
<evidence type="ECO:0000256" key="6">
    <source>
        <dbReference type="ARBA" id="ARBA00023180"/>
    </source>
</evidence>
<dbReference type="GeneID" id="66070381"/>
<keyword evidence="4 8" id="KW-0732">Signal</keyword>
<evidence type="ECO:0000259" key="9">
    <source>
        <dbReference type="Pfam" id="PF20238"/>
    </source>
</evidence>
<feature type="signal peptide" evidence="8">
    <location>
        <begin position="1"/>
        <end position="17"/>
    </location>
</feature>
<dbReference type="GO" id="GO:0005886">
    <property type="term" value="C:plasma membrane"/>
    <property type="evidence" value="ECO:0007669"/>
    <property type="project" value="UniProtKB-SubCell"/>
</dbReference>
<gene>
    <name evidence="10" type="ORF">E1B28_001305</name>
</gene>
<comment type="caution">
    <text evidence="10">The sequence shown here is derived from an EMBL/GenBank/DDBJ whole genome shotgun (WGS) entry which is preliminary data.</text>
</comment>
<evidence type="ECO:0000256" key="2">
    <source>
        <dbReference type="ARBA" id="ARBA00022475"/>
    </source>
</evidence>
<evidence type="ECO:0000256" key="7">
    <source>
        <dbReference type="ARBA" id="ARBA00023288"/>
    </source>
</evidence>
<evidence type="ECO:0000313" key="10">
    <source>
        <dbReference type="EMBL" id="KAG7099454.1"/>
    </source>
</evidence>
<dbReference type="RefSeq" id="XP_043015924.1">
    <property type="nucleotide sequence ID" value="XM_043147219.1"/>
</dbReference>
<feature type="domain" description="Copper acquisition factor BIM1-like" evidence="9">
    <location>
        <begin position="17"/>
        <end position="128"/>
    </location>
</feature>
<dbReference type="GO" id="GO:0098552">
    <property type="term" value="C:side of membrane"/>
    <property type="evidence" value="ECO:0007669"/>
    <property type="project" value="UniProtKB-KW"/>
</dbReference>
<dbReference type="PANTHER" id="PTHR34992">
    <property type="entry name" value="HYPHAL ANASTAMOSIS-7 PROTEIN"/>
    <property type="match status" value="1"/>
</dbReference>
<reference evidence="10" key="1">
    <citation type="journal article" date="2021" name="Genome Biol. Evol.">
        <title>The assembled and annotated genome of the fairy-ring fungus Marasmius oreades.</title>
        <authorList>
            <person name="Hiltunen M."/>
            <person name="Ament-Velasquez S.L."/>
            <person name="Johannesson H."/>
        </authorList>
    </citation>
    <scope>NUCLEOTIDE SEQUENCE</scope>
    <source>
        <strain evidence="10">03SP1</strain>
    </source>
</reference>